<proteinExistence type="predicted"/>
<sequence>MGYRDDFYKKENILGYTGDLTDIKFTVYFADAGGLNPKTVEVDGRQQVLVQFGRITQDHPHKDNIGRGEVHECYSYSIFNENGQAKECVYGRSELKKIGMRQKGGEDEHLSFHTSRNSFEPVNGGNLEILASAITRFQNAKDKVGA</sequence>
<reference evidence="1 2" key="1">
    <citation type="submission" date="2019-12" db="EMBL/GenBank/DDBJ databases">
        <title>Novel species isolated from a subtropical stream in China.</title>
        <authorList>
            <person name="Lu H."/>
        </authorList>
    </citation>
    <scope>NUCLEOTIDE SEQUENCE [LARGE SCALE GENOMIC DNA]</scope>
    <source>
        <strain evidence="1 2">FT127W</strain>
    </source>
</reference>
<accession>A0A7X4HBC3</accession>
<name>A0A7X4HBC3_9BURK</name>
<keyword evidence="2" id="KW-1185">Reference proteome</keyword>
<protein>
    <submittedName>
        <fullName evidence="1">Uncharacterized protein</fullName>
    </submittedName>
</protein>
<dbReference type="AlphaFoldDB" id="A0A7X4HBC3"/>
<gene>
    <name evidence="1" type="ORF">GTP77_10135</name>
</gene>
<evidence type="ECO:0000313" key="2">
    <source>
        <dbReference type="Proteomes" id="UP000450676"/>
    </source>
</evidence>
<dbReference type="EMBL" id="WWCU01000008">
    <property type="protein sequence ID" value="MYN07703.1"/>
    <property type="molecule type" value="Genomic_DNA"/>
</dbReference>
<dbReference type="RefSeq" id="WP_161072040.1">
    <property type="nucleotide sequence ID" value="NZ_WWCU01000008.1"/>
</dbReference>
<comment type="caution">
    <text evidence="1">The sequence shown here is derived from an EMBL/GenBank/DDBJ whole genome shotgun (WGS) entry which is preliminary data.</text>
</comment>
<organism evidence="1 2">
    <name type="scientific">Pseudoduganella aquatica</name>
    <dbReference type="NCBI Taxonomy" id="2660641"/>
    <lineage>
        <taxon>Bacteria</taxon>
        <taxon>Pseudomonadati</taxon>
        <taxon>Pseudomonadota</taxon>
        <taxon>Betaproteobacteria</taxon>
        <taxon>Burkholderiales</taxon>
        <taxon>Oxalobacteraceae</taxon>
        <taxon>Telluria group</taxon>
        <taxon>Pseudoduganella</taxon>
    </lineage>
</organism>
<evidence type="ECO:0000313" key="1">
    <source>
        <dbReference type="EMBL" id="MYN07703.1"/>
    </source>
</evidence>
<dbReference type="Proteomes" id="UP000450676">
    <property type="component" value="Unassembled WGS sequence"/>
</dbReference>